<dbReference type="EMBL" id="BMAW01067601">
    <property type="protein sequence ID" value="GFT60615.1"/>
    <property type="molecule type" value="Genomic_DNA"/>
</dbReference>
<name>A0A8X6PEE8_NEPPI</name>
<keyword evidence="2" id="KW-1185">Reference proteome</keyword>
<comment type="caution">
    <text evidence="1">The sequence shown here is derived from an EMBL/GenBank/DDBJ whole genome shotgun (WGS) entry which is preliminary data.</text>
</comment>
<reference evidence="1" key="1">
    <citation type="submission" date="2020-08" db="EMBL/GenBank/DDBJ databases">
        <title>Multicomponent nature underlies the extraordinary mechanical properties of spider dragline silk.</title>
        <authorList>
            <person name="Kono N."/>
            <person name="Nakamura H."/>
            <person name="Mori M."/>
            <person name="Yoshida Y."/>
            <person name="Ohtoshi R."/>
            <person name="Malay A.D."/>
            <person name="Moran D.A.P."/>
            <person name="Tomita M."/>
            <person name="Numata K."/>
            <person name="Arakawa K."/>
        </authorList>
    </citation>
    <scope>NUCLEOTIDE SEQUENCE</scope>
</reference>
<evidence type="ECO:0000313" key="2">
    <source>
        <dbReference type="Proteomes" id="UP000887013"/>
    </source>
</evidence>
<evidence type="ECO:0000313" key="1">
    <source>
        <dbReference type="EMBL" id="GFT60615.1"/>
    </source>
</evidence>
<organism evidence="1 2">
    <name type="scientific">Nephila pilipes</name>
    <name type="common">Giant wood spider</name>
    <name type="synonym">Nephila maculata</name>
    <dbReference type="NCBI Taxonomy" id="299642"/>
    <lineage>
        <taxon>Eukaryota</taxon>
        <taxon>Metazoa</taxon>
        <taxon>Ecdysozoa</taxon>
        <taxon>Arthropoda</taxon>
        <taxon>Chelicerata</taxon>
        <taxon>Arachnida</taxon>
        <taxon>Araneae</taxon>
        <taxon>Araneomorphae</taxon>
        <taxon>Entelegynae</taxon>
        <taxon>Araneoidea</taxon>
        <taxon>Nephilidae</taxon>
        <taxon>Nephila</taxon>
    </lineage>
</organism>
<proteinExistence type="predicted"/>
<accession>A0A8X6PEE8</accession>
<gene>
    <name evidence="1" type="ORF">NPIL_405631</name>
</gene>
<sequence>MATITDIEERDLHLLQDVVNIKFLDAIDQVLTTDEVSECLISDDLENYQFLPNDDIIDNVTSIKEKEEIEGEEMTTIVQTSLTIYPFTCLQNALPRQYKIVPPRMIF</sequence>
<dbReference type="AlphaFoldDB" id="A0A8X6PEE8"/>
<dbReference type="Proteomes" id="UP000887013">
    <property type="component" value="Unassembled WGS sequence"/>
</dbReference>
<protein>
    <submittedName>
        <fullName evidence="1">Uncharacterized protein</fullName>
    </submittedName>
</protein>